<dbReference type="EMBL" id="GGEC01035002">
    <property type="protein sequence ID" value="MBX15486.1"/>
    <property type="molecule type" value="Transcribed_RNA"/>
</dbReference>
<accession>A0A2P2LBX9</accession>
<reference evidence="1" key="1">
    <citation type="submission" date="2018-02" db="EMBL/GenBank/DDBJ databases">
        <title>Rhizophora mucronata_Transcriptome.</title>
        <authorList>
            <person name="Meera S.P."/>
            <person name="Sreeshan A."/>
            <person name="Augustine A."/>
        </authorList>
    </citation>
    <scope>NUCLEOTIDE SEQUENCE</scope>
    <source>
        <tissue evidence="1">Leaf</tissue>
    </source>
</reference>
<evidence type="ECO:0000313" key="1">
    <source>
        <dbReference type="EMBL" id="MBX15486.1"/>
    </source>
</evidence>
<organism evidence="1">
    <name type="scientific">Rhizophora mucronata</name>
    <name type="common">Asiatic mangrove</name>
    <dbReference type="NCBI Taxonomy" id="61149"/>
    <lineage>
        <taxon>Eukaryota</taxon>
        <taxon>Viridiplantae</taxon>
        <taxon>Streptophyta</taxon>
        <taxon>Embryophyta</taxon>
        <taxon>Tracheophyta</taxon>
        <taxon>Spermatophyta</taxon>
        <taxon>Magnoliopsida</taxon>
        <taxon>eudicotyledons</taxon>
        <taxon>Gunneridae</taxon>
        <taxon>Pentapetalae</taxon>
        <taxon>rosids</taxon>
        <taxon>fabids</taxon>
        <taxon>Malpighiales</taxon>
        <taxon>Rhizophoraceae</taxon>
        <taxon>Rhizophora</taxon>
    </lineage>
</organism>
<sequence length="15" mass="1590">MVNKGLLRAGTCQAK</sequence>
<protein>
    <submittedName>
        <fullName evidence="1">Uncharacterized protein</fullName>
    </submittedName>
</protein>
<name>A0A2P2LBX9_RHIMU</name>
<proteinExistence type="predicted"/>